<dbReference type="EMBL" id="CP025958">
    <property type="protein sequence ID" value="AWM38646.1"/>
    <property type="molecule type" value="Genomic_DNA"/>
</dbReference>
<keyword evidence="5 8" id="KW-1133">Transmembrane helix</keyword>
<dbReference type="GO" id="GO:0005886">
    <property type="term" value="C:plasma membrane"/>
    <property type="evidence" value="ECO:0007669"/>
    <property type="project" value="UniProtKB-SubCell"/>
</dbReference>
<evidence type="ECO:0000256" key="3">
    <source>
        <dbReference type="ARBA" id="ARBA00022679"/>
    </source>
</evidence>
<dbReference type="InterPro" id="IPR018584">
    <property type="entry name" value="GT87"/>
</dbReference>
<gene>
    <name evidence="9" type="ORF">C1280_17740</name>
</gene>
<dbReference type="RefSeq" id="WP_010041435.1">
    <property type="nucleotide sequence ID" value="NZ_CP025958.1"/>
</dbReference>
<evidence type="ECO:0000256" key="2">
    <source>
        <dbReference type="ARBA" id="ARBA00022475"/>
    </source>
</evidence>
<evidence type="ECO:0000256" key="7">
    <source>
        <dbReference type="ARBA" id="ARBA00024033"/>
    </source>
</evidence>
<dbReference type="GO" id="GO:0016758">
    <property type="term" value="F:hexosyltransferase activity"/>
    <property type="evidence" value="ECO:0007669"/>
    <property type="project" value="InterPro"/>
</dbReference>
<evidence type="ECO:0000256" key="4">
    <source>
        <dbReference type="ARBA" id="ARBA00022692"/>
    </source>
</evidence>
<feature type="transmembrane region" description="Helical" evidence="8">
    <location>
        <begin position="139"/>
        <end position="162"/>
    </location>
</feature>
<keyword evidence="4 8" id="KW-0812">Transmembrane</keyword>
<reference evidence="9 10" key="1">
    <citation type="submission" date="2018-01" db="EMBL/GenBank/DDBJ databases">
        <title>G. obscuriglobus.</title>
        <authorList>
            <person name="Franke J."/>
            <person name="Blomberg W."/>
            <person name="Selmecki A."/>
        </authorList>
    </citation>
    <scope>NUCLEOTIDE SEQUENCE [LARGE SCALE GENOMIC DNA]</scope>
    <source>
        <strain evidence="9 10">DSM 5831</strain>
    </source>
</reference>
<comment type="similarity">
    <text evidence="7">Belongs to the glycosyltransferase 87 family.</text>
</comment>
<comment type="subcellular location">
    <subcellularLocation>
        <location evidence="1">Cell membrane</location>
        <topology evidence="1">Multi-pass membrane protein</topology>
    </subcellularLocation>
</comment>
<evidence type="ECO:0000256" key="5">
    <source>
        <dbReference type="ARBA" id="ARBA00022989"/>
    </source>
</evidence>
<proteinExistence type="inferred from homology"/>
<accession>A0A2Z3H4Z6</accession>
<feature type="transmembrane region" description="Helical" evidence="8">
    <location>
        <begin position="346"/>
        <end position="365"/>
    </location>
</feature>
<dbReference type="AlphaFoldDB" id="A0A2Z3H4Z6"/>
<dbReference type="KEGG" id="gog:C1280_17740"/>
<feature type="transmembrane region" description="Helical" evidence="8">
    <location>
        <begin position="267"/>
        <end position="286"/>
    </location>
</feature>
<dbReference type="OrthoDB" id="266715at2"/>
<feature type="transmembrane region" description="Helical" evidence="8">
    <location>
        <begin position="174"/>
        <end position="197"/>
    </location>
</feature>
<name>A0A2Z3H4Z6_9BACT</name>
<evidence type="ECO:0000256" key="6">
    <source>
        <dbReference type="ARBA" id="ARBA00023136"/>
    </source>
</evidence>
<feature type="transmembrane region" description="Helical" evidence="8">
    <location>
        <begin position="371"/>
        <end position="387"/>
    </location>
</feature>
<evidence type="ECO:0000313" key="10">
    <source>
        <dbReference type="Proteomes" id="UP000245802"/>
    </source>
</evidence>
<feature type="transmembrane region" description="Helical" evidence="8">
    <location>
        <begin position="298"/>
        <end position="326"/>
    </location>
</feature>
<organism evidence="9 10">
    <name type="scientific">Gemmata obscuriglobus</name>
    <dbReference type="NCBI Taxonomy" id="114"/>
    <lineage>
        <taxon>Bacteria</taxon>
        <taxon>Pseudomonadati</taxon>
        <taxon>Planctomycetota</taxon>
        <taxon>Planctomycetia</taxon>
        <taxon>Gemmatales</taxon>
        <taxon>Gemmataceae</taxon>
        <taxon>Gemmata</taxon>
    </lineage>
</organism>
<evidence type="ECO:0000256" key="1">
    <source>
        <dbReference type="ARBA" id="ARBA00004651"/>
    </source>
</evidence>
<keyword evidence="10" id="KW-1185">Reference proteome</keyword>
<keyword evidence="6 8" id="KW-0472">Membrane</keyword>
<dbReference type="Pfam" id="PF09594">
    <property type="entry name" value="GT87"/>
    <property type="match status" value="1"/>
</dbReference>
<keyword evidence="3" id="KW-0808">Transferase</keyword>
<sequence>MSSRNLLSIVGLVAVGALLAGQVRQLLADPTVWPPDDFVEYWAAATLALSGQNPFDGNLLLPLQQSAGRHTPHPIMMWNPPWALPAVLPLGLLPARDAQLLWALVQFASLGFCADRLWVRLGGARSLRWVSWAVTFTSMPTVLALSSGQISPLLLLGAVLFAECERRAHADRRWEYLAGAATVLVAIKPHLAYLLWVGLAVDGVVRGRWRVLVGGAVAGAACAAVPLAFNPHVWHQYADAMANRPPSQWLSPTLGTVLRMAFGSEHFRLQFVSVAIGLVWFVWYRWQRRCAWDWGSELPLILLVSFCTAPYGAWPFDMVLLLPAVFAVVTKSLPSQLAPVEQRGSVFYPLFALAAVNAGCFVMNLFKLGSFWFLWMAPAVLLIYSLRPRRPRPVERQPAPTAAVPA</sequence>
<evidence type="ECO:0000256" key="8">
    <source>
        <dbReference type="SAM" id="Phobius"/>
    </source>
</evidence>
<protein>
    <submittedName>
        <fullName evidence="9">DUF2029 domain-containing protein</fullName>
    </submittedName>
</protein>
<keyword evidence="2" id="KW-1003">Cell membrane</keyword>
<feature type="transmembrane region" description="Helical" evidence="8">
    <location>
        <begin position="209"/>
        <end position="229"/>
    </location>
</feature>
<dbReference type="Proteomes" id="UP000245802">
    <property type="component" value="Chromosome"/>
</dbReference>
<evidence type="ECO:0000313" key="9">
    <source>
        <dbReference type="EMBL" id="AWM38646.1"/>
    </source>
</evidence>